<gene>
    <name evidence="1" type="ORF">DET59_12172</name>
</gene>
<evidence type="ECO:0000313" key="1">
    <source>
        <dbReference type="EMBL" id="RBP01163.1"/>
    </source>
</evidence>
<dbReference type="Pfam" id="PF04978">
    <property type="entry name" value="MST"/>
    <property type="match status" value="1"/>
</dbReference>
<evidence type="ECO:0000313" key="2">
    <source>
        <dbReference type="Proteomes" id="UP000252118"/>
    </source>
</evidence>
<dbReference type="Proteomes" id="UP000252118">
    <property type="component" value="Unassembled WGS sequence"/>
</dbReference>
<sequence length="184" mass="21805">MEINSLYLIKEKNGMKKDFSLLLSMMDYARFTSVSEVENLPVEMLDYRCHDEANSIGMLLAHFDAVEKIYQVLTFGNLSDDEIEEYAMTLEPALSLGSKAAERIKGNKVEFYLENLQMTRNKTVEQFKQLDETWLYEETDWWYGEKGNNFFKWFHVFEDEINHRGQIRMIKKLYAKEHNISIVD</sequence>
<dbReference type="RefSeq" id="WP_113971007.1">
    <property type="nucleotide sequence ID" value="NZ_QNRJ01000021.1"/>
</dbReference>
<dbReference type="InterPro" id="IPR034660">
    <property type="entry name" value="DinB/YfiT-like"/>
</dbReference>
<dbReference type="AlphaFoldDB" id="A0A366EFQ2"/>
<dbReference type="Gene3D" id="1.20.120.450">
    <property type="entry name" value="dinb family like domain"/>
    <property type="match status" value="1"/>
</dbReference>
<dbReference type="InterPro" id="IPR007061">
    <property type="entry name" value="MST-like"/>
</dbReference>
<dbReference type="EMBL" id="QNRJ01000021">
    <property type="protein sequence ID" value="RBP01163.1"/>
    <property type="molecule type" value="Genomic_DNA"/>
</dbReference>
<protein>
    <submittedName>
        <fullName evidence="1">Uncharacterized protein DUF664</fullName>
    </submittedName>
</protein>
<dbReference type="SUPFAM" id="SSF109854">
    <property type="entry name" value="DinB/YfiT-like putative metalloenzymes"/>
    <property type="match status" value="1"/>
</dbReference>
<organism evidence="1 2">
    <name type="scientific">Rossellomorea aquimaris</name>
    <dbReference type="NCBI Taxonomy" id="189382"/>
    <lineage>
        <taxon>Bacteria</taxon>
        <taxon>Bacillati</taxon>
        <taxon>Bacillota</taxon>
        <taxon>Bacilli</taxon>
        <taxon>Bacillales</taxon>
        <taxon>Bacillaceae</taxon>
        <taxon>Rossellomorea</taxon>
    </lineage>
</organism>
<proteinExistence type="predicted"/>
<reference evidence="1 2" key="1">
    <citation type="submission" date="2018-06" db="EMBL/GenBank/DDBJ databases">
        <title>Freshwater and sediment microbial communities from various areas in North America, analyzing microbe dynamics in response to fracking.</title>
        <authorList>
            <person name="Lamendella R."/>
        </authorList>
    </citation>
    <scope>NUCLEOTIDE SEQUENCE [LARGE SCALE GENOMIC DNA]</scope>
    <source>
        <strain evidence="1 2">97B</strain>
    </source>
</reference>
<comment type="caution">
    <text evidence="1">The sequence shown here is derived from an EMBL/GenBank/DDBJ whole genome shotgun (WGS) entry which is preliminary data.</text>
</comment>
<dbReference type="OrthoDB" id="117483at2"/>
<accession>A0A366EFQ2</accession>
<name>A0A366EFQ2_9BACI</name>